<sequence length="172" mass="19822">MPTAEFSQNRGLLVANFFCIRAAGRKDTAFGRRQRVGDFALQNDALSRAVHLRVKRGNCRKQRARIGMHRAHMQFSCLRELNDFAEIHDPDALRNMLHNRQIVRNKEIGQPHILLQLFQHIDDLRLNGHVQRGYRFVANDELRLHRERAGNTDALPLSAGKLVRIARGLFVV</sequence>
<evidence type="ECO:0000313" key="1">
    <source>
        <dbReference type="EMBL" id="MPN28210.1"/>
    </source>
</evidence>
<reference evidence="1" key="1">
    <citation type="submission" date="2019-08" db="EMBL/GenBank/DDBJ databases">
        <authorList>
            <person name="Kucharzyk K."/>
            <person name="Murdoch R.W."/>
            <person name="Higgins S."/>
            <person name="Loffler F."/>
        </authorList>
    </citation>
    <scope>NUCLEOTIDE SEQUENCE</scope>
</reference>
<comment type="caution">
    <text evidence="1">The sequence shown here is derived from an EMBL/GenBank/DDBJ whole genome shotgun (WGS) entry which is preliminary data.</text>
</comment>
<organism evidence="1">
    <name type="scientific">bioreactor metagenome</name>
    <dbReference type="NCBI Taxonomy" id="1076179"/>
    <lineage>
        <taxon>unclassified sequences</taxon>
        <taxon>metagenomes</taxon>
        <taxon>ecological metagenomes</taxon>
    </lineage>
</organism>
<name>A0A645GPR5_9ZZZZ</name>
<accession>A0A645GPR5</accession>
<dbReference type="EMBL" id="VSSQ01078406">
    <property type="protein sequence ID" value="MPN28210.1"/>
    <property type="molecule type" value="Genomic_DNA"/>
</dbReference>
<gene>
    <name evidence="1" type="ORF">SDC9_175651</name>
</gene>
<dbReference type="AlphaFoldDB" id="A0A645GPR5"/>
<proteinExistence type="predicted"/>
<protein>
    <submittedName>
        <fullName evidence="1">Uncharacterized protein</fullName>
    </submittedName>
</protein>
<dbReference type="AntiFam" id="ANF00095">
    <property type="entry name" value="Shadow ORF (opposite ABC transporters)"/>
</dbReference>